<evidence type="ECO:0000313" key="11">
    <source>
        <dbReference type="Proteomes" id="UP000247498"/>
    </source>
</evidence>
<evidence type="ECO:0000256" key="1">
    <source>
        <dbReference type="ARBA" id="ARBA00005594"/>
    </source>
</evidence>
<keyword evidence="11" id="KW-1185">Reference proteome</keyword>
<keyword evidence="6 9" id="KW-0648">Protein biosynthesis</keyword>
<evidence type="ECO:0000256" key="2">
    <source>
        <dbReference type="ARBA" id="ARBA00013161"/>
    </source>
</evidence>
<keyword evidence="3 9" id="KW-0436">Ligase</keyword>
<dbReference type="GO" id="GO:0005524">
    <property type="term" value="F:ATP binding"/>
    <property type="evidence" value="ECO:0007669"/>
    <property type="project" value="UniProtKB-KW"/>
</dbReference>
<dbReference type="FunFam" id="1.10.240.10:FF:000005">
    <property type="entry name" value="Tryptophan--tRNA ligase"/>
    <property type="match status" value="1"/>
</dbReference>
<evidence type="ECO:0000313" key="10">
    <source>
        <dbReference type="EMBL" id="GBG00550.1"/>
    </source>
</evidence>
<gene>
    <name evidence="10" type="ORF">Rsub_13315</name>
</gene>
<dbReference type="SUPFAM" id="SSF52374">
    <property type="entry name" value="Nucleotidylyl transferase"/>
    <property type="match status" value="1"/>
</dbReference>
<comment type="caution">
    <text evidence="10">The sequence shown here is derived from an EMBL/GenBank/DDBJ whole genome shotgun (WGS) entry which is preliminary data.</text>
</comment>
<name>A0A2V0PLW3_9CHLO</name>
<dbReference type="Proteomes" id="UP000247498">
    <property type="component" value="Unassembled WGS sequence"/>
</dbReference>
<dbReference type="GO" id="GO:0006436">
    <property type="term" value="P:tryptophanyl-tRNA aminoacylation"/>
    <property type="evidence" value="ECO:0007669"/>
    <property type="project" value="TreeGrafter"/>
</dbReference>
<reference evidence="10 11" key="1">
    <citation type="journal article" date="2018" name="Sci. Rep.">
        <title>Raphidocelis subcapitata (=Pseudokirchneriella subcapitata) provides an insight into genome evolution and environmental adaptations in the Sphaeropleales.</title>
        <authorList>
            <person name="Suzuki S."/>
            <person name="Yamaguchi H."/>
            <person name="Nakajima N."/>
            <person name="Kawachi M."/>
        </authorList>
    </citation>
    <scope>NUCLEOTIDE SEQUENCE [LARGE SCALE GENOMIC DNA]</scope>
    <source>
        <strain evidence="10 11">NIES-35</strain>
    </source>
</reference>
<dbReference type="Gene3D" id="1.10.240.10">
    <property type="entry name" value="Tyrosyl-Transfer RNA Synthetase"/>
    <property type="match status" value="1"/>
</dbReference>
<evidence type="ECO:0000256" key="9">
    <source>
        <dbReference type="RuleBase" id="RU363036"/>
    </source>
</evidence>
<dbReference type="InterPro" id="IPR002305">
    <property type="entry name" value="aa-tRNA-synth_Ic"/>
</dbReference>
<dbReference type="PANTHER" id="PTHR43766">
    <property type="entry name" value="TRYPTOPHAN--TRNA LIGASE, MITOCHONDRIAL"/>
    <property type="match status" value="1"/>
</dbReference>
<comment type="catalytic activity">
    <reaction evidence="8">
        <text>tRNA(Trp) + L-tryptophan + ATP = L-tryptophyl-tRNA(Trp) + AMP + diphosphate + H(+)</text>
        <dbReference type="Rhea" id="RHEA:24080"/>
        <dbReference type="Rhea" id="RHEA-COMP:9671"/>
        <dbReference type="Rhea" id="RHEA-COMP:9705"/>
        <dbReference type="ChEBI" id="CHEBI:15378"/>
        <dbReference type="ChEBI" id="CHEBI:30616"/>
        <dbReference type="ChEBI" id="CHEBI:33019"/>
        <dbReference type="ChEBI" id="CHEBI:57912"/>
        <dbReference type="ChEBI" id="CHEBI:78442"/>
        <dbReference type="ChEBI" id="CHEBI:78535"/>
        <dbReference type="ChEBI" id="CHEBI:456215"/>
        <dbReference type="EC" id="6.1.1.2"/>
    </reaction>
</comment>
<dbReference type="EMBL" id="BDRX01000245">
    <property type="protein sequence ID" value="GBG00550.1"/>
    <property type="molecule type" value="Genomic_DNA"/>
</dbReference>
<keyword evidence="5 9" id="KW-0067">ATP-binding</keyword>
<dbReference type="STRING" id="307507.A0A2V0PLW3"/>
<dbReference type="GO" id="GO:0009507">
    <property type="term" value="C:chloroplast"/>
    <property type="evidence" value="ECO:0007669"/>
    <property type="project" value="TreeGrafter"/>
</dbReference>
<evidence type="ECO:0000256" key="6">
    <source>
        <dbReference type="ARBA" id="ARBA00022917"/>
    </source>
</evidence>
<comment type="similarity">
    <text evidence="1 9">Belongs to the class-I aminoacyl-tRNA synthetase family.</text>
</comment>
<dbReference type="OrthoDB" id="15808at2759"/>
<dbReference type="InParanoid" id="A0A2V0PLW3"/>
<dbReference type="GO" id="GO:0005739">
    <property type="term" value="C:mitochondrion"/>
    <property type="evidence" value="ECO:0007669"/>
    <property type="project" value="TreeGrafter"/>
</dbReference>
<dbReference type="AlphaFoldDB" id="A0A2V0PLW3"/>
<organism evidence="10 11">
    <name type="scientific">Raphidocelis subcapitata</name>
    <dbReference type="NCBI Taxonomy" id="307507"/>
    <lineage>
        <taxon>Eukaryota</taxon>
        <taxon>Viridiplantae</taxon>
        <taxon>Chlorophyta</taxon>
        <taxon>core chlorophytes</taxon>
        <taxon>Chlorophyceae</taxon>
        <taxon>CS clade</taxon>
        <taxon>Sphaeropleales</taxon>
        <taxon>Selenastraceae</taxon>
        <taxon>Raphidocelis</taxon>
    </lineage>
</organism>
<dbReference type="GO" id="GO:0004830">
    <property type="term" value="F:tryptophan-tRNA ligase activity"/>
    <property type="evidence" value="ECO:0007669"/>
    <property type="project" value="UniProtKB-EC"/>
</dbReference>
<evidence type="ECO:0000256" key="8">
    <source>
        <dbReference type="ARBA" id="ARBA00049929"/>
    </source>
</evidence>
<sequence>MSKSAENDASRINLTDDAAAIASKIKRCKTDAVDGLEFGNPDRPEANNLLTLYMLATGRTKEEVAAECGSMRWGTFKPLLGDALVAHLAPIQARYNEAVSDPTYLDGVLARGAEAAAEQANATVAAVRDAMGFVPPARRF</sequence>
<evidence type="ECO:0000256" key="7">
    <source>
        <dbReference type="ARBA" id="ARBA00023146"/>
    </source>
</evidence>
<accession>A0A2V0PLW3</accession>
<dbReference type="InterPro" id="IPR050203">
    <property type="entry name" value="Trp-tRNA_synthetase"/>
</dbReference>
<dbReference type="Pfam" id="PF00579">
    <property type="entry name" value="tRNA-synt_1b"/>
    <property type="match status" value="1"/>
</dbReference>
<proteinExistence type="inferred from homology"/>
<evidence type="ECO:0000256" key="3">
    <source>
        <dbReference type="ARBA" id="ARBA00022598"/>
    </source>
</evidence>
<evidence type="ECO:0000256" key="4">
    <source>
        <dbReference type="ARBA" id="ARBA00022741"/>
    </source>
</evidence>
<protein>
    <recommendedName>
        <fullName evidence="2">tryptophan--tRNA ligase</fullName>
        <ecNumber evidence="2">6.1.1.2</ecNumber>
    </recommendedName>
</protein>
<keyword evidence="4 9" id="KW-0547">Nucleotide-binding</keyword>
<keyword evidence="7 9" id="KW-0030">Aminoacyl-tRNA synthetase</keyword>
<dbReference type="EC" id="6.1.1.2" evidence="2"/>
<dbReference type="PANTHER" id="PTHR43766:SF1">
    <property type="entry name" value="TRYPTOPHAN--TRNA LIGASE, MITOCHONDRIAL"/>
    <property type="match status" value="1"/>
</dbReference>
<evidence type="ECO:0000256" key="5">
    <source>
        <dbReference type="ARBA" id="ARBA00022840"/>
    </source>
</evidence>